<name>A0ABP9JC61_9MICO</name>
<dbReference type="Pfam" id="PF10646">
    <property type="entry name" value="Germane"/>
    <property type="match status" value="1"/>
</dbReference>
<proteinExistence type="predicted"/>
<dbReference type="SUPFAM" id="SSF82171">
    <property type="entry name" value="DPP6 N-terminal domain-like"/>
    <property type="match status" value="1"/>
</dbReference>
<dbReference type="Pfam" id="PF25976">
    <property type="entry name" value="LpqB_N"/>
    <property type="match status" value="1"/>
</dbReference>
<dbReference type="InterPro" id="IPR019606">
    <property type="entry name" value="GerMN"/>
</dbReference>
<accession>A0ABP9JC61</accession>
<reference evidence="3" key="1">
    <citation type="journal article" date="2019" name="Int. J. Syst. Evol. Microbiol.">
        <title>The Global Catalogue of Microorganisms (GCM) 10K type strain sequencing project: providing services to taxonomists for standard genome sequencing and annotation.</title>
        <authorList>
            <consortium name="The Broad Institute Genomics Platform"/>
            <consortium name="The Broad Institute Genome Sequencing Center for Infectious Disease"/>
            <person name="Wu L."/>
            <person name="Ma J."/>
        </authorList>
    </citation>
    <scope>NUCLEOTIDE SEQUENCE [LARGE SCALE GENOMIC DNA]</scope>
    <source>
        <strain evidence="3">JCM 17687</strain>
    </source>
</reference>
<comment type="caution">
    <text evidence="2">The sequence shown here is derived from an EMBL/GenBank/DDBJ whole genome shotgun (WGS) entry which is preliminary data.</text>
</comment>
<dbReference type="EMBL" id="BAABIW010000014">
    <property type="protein sequence ID" value="GAA5027448.1"/>
    <property type="molecule type" value="Genomic_DNA"/>
</dbReference>
<evidence type="ECO:0000313" key="3">
    <source>
        <dbReference type="Proteomes" id="UP001500427"/>
    </source>
</evidence>
<dbReference type="RefSeq" id="WP_345507530.1">
    <property type="nucleotide sequence ID" value="NZ_BAABIW010000014.1"/>
</dbReference>
<sequence>MRRGRHGGRLAALAAVVLLLGACGWGGLPGTGDVIEGRALGDVNNEQVRVIAVGPLDGASQESIVRGFLRAGEDNDDTHATGKLFLEPASVDRWRWSSQEVVVYGGELTLTRRKGDRVDVSAPVLARVAPDGRYVEQPPGARAQLSLGLTKVGGEWRVELPRDGFGLWLDADQFARVYTNRYVYYVTPNGRDLVPDSRWFPSGSRLATTLARAQLSAVPEHLAGAVTTGVPGGTRLAVNAVPVVNGTAQVNLSSQALSADPARRTAMWAQLTKTMLQIPAVTAVSLSVDTTPLELPGGVTTVSTSSELGYDVVPRTALETVLVRRGDLLRRLDPRFVPDVKSAKRPDLKARDGDVDRIPDTWRSLALSVDGKQVAAVSDTRAELSLWRSTEPTKSIAPFATSLTRPVYDADGYLWVAGADAAGDDQVFVLDTVSSDPRATPEPIRTPWLGDRRVTAMAVAADASRVLVITTDRDGRDVQLGLSGIVRATNGQPLALSPPLRQAQSLTRIQDVAWLDWVNYAVIGQVRAGEPMRPWLATLGGAVDGTMQEVGRLSPVPGAVTITTVGGPRGLVIVTSDERVLARAGSTWRQTARGSDVLAPGG</sequence>
<evidence type="ECO:0000313" key="2">
    <source>
        <dbReference type="EMBL" id="GAA5027448.1"/>
    </source>
</evidence>
<feature type="domain" description="GerMN" evidence="1">
    <location>
        <begin position="207"/>
        <end position="297"/>
    </location>
</feature>
<keyword evidence="3" id="KW-1185">Reference proteome</keyword>
<organism evidence="2 3">
    <name type="scientific">Terrabacter aeriphilus</name>
    <dbReference type="NCBI Taxonomy" id="515662"/>
    <lineage>
        <taxon>Bacteria</taxon>
        <taxon>Bacillati</taxon>
        <taxon>Actinomycetota</taxon>
        <taxon>Actinomycetes</taxon>
        <taxon>Micrococcales</taxon>
        <taxon>Intrasporangiaceae</taxon>
        <taxon>Terrabacter</taxon>
    </lineage>
</organism>
<evidence type="ECO:0000259" key="1">
    <source>
        <dbReference type="SMART" id="SM00909"/>
    </source>
</evidence>
<protein>
    <recommendedName>
        <fullName evidence="1">GerMN domain-containing protein</fullName>
    </recommendedName>
</protein>
<dbReference type="Proteomes" id="UP001500427">
    <property type="component" value="Unassembled WGS sequence"/>
</dbReference>
<gene>
    <name evidence="2" type="ORF">GCM10023258_22220</name>
</gene>
<dbReference type="SMART" id="SM00909">
    <property type="entry name" value="Germane"/>
    <property type="match status" value="1"/>
</dbReference>
<dbReference type="PROSITE" id="PS51257">
    <property type="entry name" value="PROKAR_LIPOPROTEIN"/>
    <property type="match status" value="1"/>
</dbReference>
<dbReference type="InterPro" id="IPR059026">
    <property type="entry name" value="LpqB_N"/>
</dbReference>